<evidence type="ECO:0008006" key="3">
    <source>
        <dbReference type="Google" id="ProtNLM"/>
    </source>
</evidence>
<gene>
    <name evidence="1" type="ORF">Mterra_03161</name>
</gene>
<accession>A0A399EGR7</accession>
<dbReference type="Proteomes" id="UP000265715">
    <property type="component" value="Unassembled WGS sequence"/>
</dbReference>
<dbReference type="AlphaFoldDB" id="A0A399EGR7"/>
<dbReference type="RefSeq" id="WP_119316100.1">
    <property type="nucleotide sequence ID" value="NZ_QXDL01000174.1"/>
</dbReference>
<comment type="caution">
    <text evidence="1">The sequence shown here is derived from an EMBL/GenBank/DDBJ whole genome shotgun (WGS) entry which is preliminary data.</text>
</comment>
<reference evidence="1 2" key="1">
    <citation type="submission" date="2018-08" db="EMBL/GenBank/DDBJ databases">
        <title>Meiothermus terrae DSM 26712 genome sequencing project.</title>
        <authorList>
            <person name="Da Costa M.S."/>
            <person name="Albuquerque L."/>
            <person name="Raposo P."/>
            <person name="Froufe H.J.C."/>
            <person name="Barroso C.S."/>
            <person name="Egas C."/>
        </authorList>
    </citation>
    <scope>NUCLEOTIDE SEQUENCE [LARGE SCALE GENOMIC DNA]</scope>
    <source>
        <strain evidence="1 2">DSM 26712</strain>
    </source>
</reference>
<proteinExistence type="predicted"/>
<evidence type="ECO:0000313" key="2">
    <source>
        <dbReference type="Proteomes" id="UP000265715"/>
    </source>
</evidence>
<sequence>MRNHRLLLLTAPLLLAGCSEIQKLTTPPLSLALELKGVAGAEARLVLSGNGGGETYTDNGAGLQTAAAVWPGRYTASLSELAQGPIRYAGVLEYSNASGNYTRQGSMSFDVRDHDTGKLKLKGSYQPVTGSLQVAASGLPFGARAAVFYRASGQEEAPFDPERPAALEPGSYLLRFGEVVAGGKTYLPQPAQAVVAVEAGKLTPVSVSYSAAPAAAREGR</sequence>
<keyword evidence="2" id="KW-1185">Reference proteome</keyword>
<name>A0A399EGR7_9DEIN</name>
<dbReference type="OrthoDB" id="34415at2"/>
<dbReference type="PROSITE" id="PS51257">
    <property type="entry name" value="PROKAR_LIPOPROTEIN"/>
    <property type="match status" value="1"/>
</dbReference>
<organism evidence="1 2">
    <name type="scientific">Calidithermus terrae</name>
    <dbReference type="NCBI Taxonomy" id="1408545"/>
    <lineage>
        <taxon>Bacteria</taxon>
        <taxon>Thermotogati</taxon>
        <taxon>Deinococcota</taxon>
        <taxon>Deinococci</taxon>
        <taxon>Thermales</taxon>
        <taxon>Thermaceae</taxon>
        <taxon>Calidithermus</taxon>
    </lineage>
</organism>
<dbReference type="EMBL" id="QXDL01000174">
    <property type="protein sequence ID" value="RIH81432.1"/>
    <property type="molecule type" value="Genomic_DNA"/>
</dbReference>
<protein>
    <recommendedName>
        <fullName evidence="3">Lipoprotein</fullName>
    </recommendedName>
</protein>
<evidence type="ECO:0000313" key="1">
    <source>
        <dbReference type="EMBL" id="RIH81432.1"/>
    </source>
</evidence>